<evidence type="ECO:0000256" key="7">
    <source>
        <dbReference type="ARBA" id="ARBA00023212"/>
    </source>
</evidence>
<dbReference type="Gene3D" id="1.10.418.10">
    <property type="entry name" value="Calponin-like domain"/>
    <property type="match status" value="1"/>
</dbReference>
<keyword evidence="5 9" id="KW-0493">Microtubule</keyword>
<dbReference type="PANTHER" id="PTHR10623">
    <property type="entry name" value="MICROTUBULE-ASSOCIATED PROTEIN RP/EB FAMILY MEMBER"/>
    <property type="match status" value="1"/>
</dbReference>
<feature type="compositionally biased region" description="Polar residues" evidence="10">
    <location>
        <begin position="165"/>
        <end position="174"/>
    </location>
</feature>
<comment type="subcellular location">
    <subcellularLocation>
        <location evidence="1">Cytoplasm</location>
        <location evidence="1">Cytoskeleton</location>
    </subcellularLocation>
</comment>
<evidence type="ECO:0000256" key="3">
    <source>
        <dbReference type="ARBA" id="ARBA00022490"/>
    </source>
</evidence>
<dbReference type="PROSITE" id="PS51230">
    <property type="entry name" value="EB1_C"/>
    <property type="match status" value="1"/>
</dbReference>
<protein>
    <submittedName>
        <fullName evidence="13">Uncharacterized protein</fullName>
    </submittedName>
</protein>
<dbReference type="EMBL" id="CANTFM010000053">
    <property type="protein sequence ID" value="CAI5709993.1"/>
    <property type="molecule type" value="Genomic_DNA"/>
</dbReference>
<keyword evidence="6" id="KW-0498">Mitosis</keyword>
<sequence length="273" mass="31145">MSGSAYFLGRKELLAWVNALCGTELTCVEQLCSGAVACQVLDAVYPGSISMSKVDWTASQEHEFMHNYKLLQQSFTALKIDKQIAVDRLIRGKYQDNLEFLQWLKAFYDAQRTLPMVYDARSQRTKGKGGAQYMYNTKVGERHVSTPSMKKRARLDNKTPRRQKTSQLYPHGNTKNSDYTMVLEKMEHMKVTSKGLLEEKAALMMQIRELSAAVGRAKKERDFYLKKLEMIGELVHEAELSKTTSAQTNFLGLSVLDVVYATEEDEQEQELPF</sequence>
<feature type="region of interest" description="Disordered" evidence="10">
    <location>
        <begin position="143"/>
        <end position="174"/>
    </location>
</feature>
<evidence type="ECO:0000313" key="14">
    <source>
        <dbReference type="Proteomes" id="UP001162029"/>
    </source>
</evidence>
<comment type="similarity">
    <text evidence="2">Belongs to the MAPRE family.</text>
</comment>
<dbReference type="InterPro" id="IPR027328">
    <property type="entry name" value="MAPRE"/>
</dbReference>
<accession>A0AAV0SWV3</accession>
<dbReference type="GO" id="GO:0005874">
    <property type="term" value="C:microtubule"/>
    <property type="evidence" value="ECO:0007669"/>
    <property type="project" value="UniProtKB-KW"/>
</dbReference>
<dbReference type="Pfam" id="PF00307">
    <property type="entry name" value="CH"/>
    <property type="match status" value="1"/>
</dbReference>
<dbReference type="Gene3D" id="1.20.5.1430">
    <property type="match status" value="1"/>
</dbReference>
<dbReference type="SUPFAM" id="SSF47576">
    <property type="entry name" value="Calponin-homology domain, CH-domain"/>
    <property type="match status" value="1"/>
</dbReference>
<evidence type="ECO:0000256" key="2">
    <source>
        <dbReference type="ARBA" id="ARBA00010729"/>
    </source>
</evidence>
<dbReference type="AlphaFoldDB" id="A0AAV0SWV3"/>
<evidence type="ECO:0000313" key="13">
    <source>
        <dbReference type="EMBL" id="CAI5709993.1"/>
    </source>
</evidence>
<organism evidence="13 14">
    <name type="scientific">Peronospora destructor</name>
    <dbReference type="NCBI Taxonomy" id="86335"/>
    <lineage>
        <taxon>Eukaryota</taxon>
        <taxon>Sar</taxon>
        <taxon>Stramenopiles</taxon>
        <taxon>Oomycota</taxon>
        <taxon>Peronosporomycetes</taxon>
        <taxon>Peronosporales</taxon>
        <taxon>Peronosporaceae</taxon>
        <taxon>Peronospora</taxon>
    </lineage>
</organism>
<name>A0AAV0SWV3_9STRA</name>
<evidence type="ECO:0000256" key="6">
    <source>
        <dbReference type="ARBA" id="ARBA00022776"/>
    </source>
</evidence>
<keyword evidence="14" id="KW-1185">Reference proteome</keyword>
<dbReference type="Proteomes" id="UP001162029">
    <property type="component" value="Unassembled WGS sequence"/>
</dbReference>
<evidence type="ECO:0000259" key="11">
    <source>
        <dbReference type="PROSITE" id="PS50021"/>
    </source>
</evidence>
<evidence type="ECO:0000256" key="9">
    <source>
        <dbReference type="PROSITE-ProRule" id="PRU00576"/>
    </source>
</evidence>
<evidence type="ECO:0000256" key="8">
    <source>
        <dbReference type="ARBA" id="ARBA00023306"/>
    </source>
</evidence>
<dbReference type="FunFam" id="1.10.418.10:FF:000028">
    <property type="entry name" value="RP/EB family microtubule-associated protein"/>
    <property type="match status" value="1"/>
</dbReference>
<proteinExistence type="inferred from homology"/>
<dbReference type="GO" id="GO:0051301">
    <property type="term" value="P:cell division"/>
    <property type="evidence" value="ECO:0007669"/>
    <property type="project" value="UniProtKB-KW"/>
</dbReference>
<feature type="domain" description="Calponin-homology (CH)" evidence="11">
    <location>
        <begin position="7"/>
        <end position="109"/>
    </location>
</feature>
<keyword evidence="8" id="KW-0131">Cell cycle</keyword>
<comment type="caution">
    <text evidence="13">The sequence shown here is derived from an EMBL/GenBank/DDBJ whole genome shotgun (WGS) entry which is preliminary data.</text>
</comment>
<dbReference type="InterPro" id="IPR036872">
    <property type="entry name" value="CH_dom_sf"/>
</dbReference>
<keyword evidence="4" id="KW-0132">Cell division</keyword>
<keyword evidence="3" id="KW-0963">Cytoplasm</keyword>
<evidence type="ECO:0000259" key="12">
    <source>
        <dbReference type="PROSITE" id="PS51230"/>
    </source>
</evidence>
<dbReference type="InterPro" id="IPR001715">
    <property type="entry name" value="CH_dom"/>
</dbReference>
<evidence type="ECO:0000256" key="4">
    <source>
        <dbReference type="ARBA" id="ARBA00022618"/>
    </source>
</evidence>
<keyword evidence="7" id="KW-0206">Cytoskeleton</keyword>
<evidence type="ECO:0000256" key="5">
    <source>
        <dbReference type="ARBA" id="ARBA00022701"/>
    </source>
</evidence>
<dbReference type="GO" id="GO:0008017">
    <property type="term" value="F:microtubule binding"/>
    <property type="evidence" value="ECO:0007669"/>
    <property type="project" value="InterPro"/>
</dbReference>
<dbReference type="InterPro" id="IPR004953">
    <property type="entry name" value="EB1_C"/>
</dbReference>
<reference evidence="13" key="1">
    <citation type="submission" date="2022-12" db="EMBL/GenBank/DDBJ databases">
        <authorList>
            <person name="Webb A."/>
        </authorList>
    </citation>
    <scope>NUCLEOTIDE SEQUENCE</scope>
    <source>
        <strain evidence="13">Pd1</strain>
    </source>
</reference>
<dbReference type="SUPFAM" id="SSF140612">
    <property type="entry name" value="EB1 dimerisation domain-like"/>
    <property type="match status" value="1"/>
</dbReference>
<feature type="domain" description="EB1 C-terminal" evidence="12">
    <location>
        <begin position="192"/>
        <end position="268"/>
    </location>
</feature>
<gene>
    <name evidence="13" type="ORF">PDE001_LOCUS362</name>
</gene>
<evidence type="ECO:0000256" key="10">
    <source>
        <dbReference type="SAM" id="MobiDB-lite"/>
    </source>
</evidence>
<evidence type="ECO:0000256" key="1">
    <source>
        <dbReference type="ARBA" id="ARBA00004245"/>
    </source>
</evidence>
<dbReference type="InterPro" id="IPR036133">
    <property type="entry name" value="EB1_C_sf"/>
</dbReference>
<dbReference type="PROSITE" id="PS50021">
    <property type="entry name" value="CH"/>
    <property type="match status" value="1"/>
</dbReference>